<dbReference type="STRING" id="937777.Deipe_2479"/>
<dbReference type="AlphaFoldDB" id="L0A274"/>
<proteinExistence type="predicted"/>
<sequence length="38" mass="4111">MTWTVGELARIARVSVRTLLAAYQRAAAQAWAAQQPGP</sequence>
<reference evidence="2" key="1">
    <citation type="submission" date="2012-03" db="EMBL/GenBank/DDBJ databases">
        <title>Complete sequence of chromosome of Deinococcus peraridilitoris DSM 19664.</title>
        <authorList>
            <person name="Lucas S."/>
            <person name="Copeland A."/>
            <person name="Lapidus A."/>
            <person name="Glavina del Rio T."/>
            <person name="Dalin E."/>
            <person name="Tice H."/>
            <person name="Bruce D."/>
            <person name="Goodwin L."/>
            <person name="Pitluck S."/>
            <person name="Peters L."/>
            <person name="Mikhailova N."/>
            <person name="Lu M."/>
            <person name="Kyrpides N."/>
            <person name="Mavromatis K."/>
            <person name="Ivanova N."/>
            <person name="Brettin T."/>
            <person name="Detter J.C."/>
            <person name="Han C."/>
            <person name="Larimer F."/>
            <person name="Land M."/>
            <person name="Hauser L."/>
            <person name="Markowitz V."/>
            <person name="Cheng J.-F."/>
            <person name="Hugenholtz P."/>
            <person name="Woyke T."/>
            <person name="Wu D."/>
            <person name="Pukall R."/>
            <person name="Steenblock K."/>
            <person name="Brambilla E."/>
            <person name="Klenk H.-P."/>
            <person name="Eisen J.A."/>
        </authorList>
    </citation>
    <scope>NUCLEOTIDE SEQUENCE [LARGE SCALE GENOMIC DNA]</scope>
    <source>
        <strain evidence="2">DSM 19664 / LMG 22246 / CIP 109416 / KR-200</strain>
    </source>
</reference>
<evidence type="ECO:0000313" key="1">
    <source>
        <dbReference type="EMBL" id="AFZ67951.1"/>
    </source>
</evidence>
<gene>
    <name evidence="1" type="ordered locus">Deipe_2479</name>
</gene>
<dbReference type="EMBL" id="CP003382">
    <property type="protein sequence ID" value="AFZ67951.1"/>
    <property type="molecule type" value="Genomic_DNA"/>
</dbReference>
<organism evidence="1 2">
    <name type="scientific">Deinococcus peraridilitoris (strain DSM 19664 / LMG 22246 / CIP 109416 / KR-200)</name>
    <dbReference type="NCBI Taxonomy" id="937777"/>
    <lineage>
        <taxon>Bacteria</taxon>
        <taxon>Thermotogati</taxon>
        <taxon>Deinococcota</taxon>
        <taxon>Deinococci</taxon>
        <taxon>Deinococcales</taxon>
        <taxon>Deinococcaceae</taxon>
        <taxon>Deinococcus</taxon>
    </lineage>
</organism>
<protein>
    <submittedName>
        <fullName evidence="1">Uncharacterized protein</fullName>
    </submittedName>
</protein>
<evidence type="ECO:0000313" key="2">
    <source>
        <dbReference type="Proteomes" id="UP000010467"/>
    </source>
</evidence>
<dbReference type="PATRIC" id="fig|937777.3.peg.2485"/>
<accession>L0A274</accession>
<dbReference type="HOGENOM" id="CLU_3327138_0_0_0"/>
<name>L0A274_DEIPD</name>
<dbReference type="Proteomes" id="UP000010467">
    <property type="component" value="Chromosome"/>
</dbReference>
<keyword evidence="2" id="KW-1185">Reference proteome</keyword>
<dbReference type="KEGG" id="dpd:Deipe_2479"/>